<feature type="transmembrane region" description="Helical" evidence="8">
    <location>
        <begin position="43"/>
        <end position="62"/>
    </location>
</feature>
<dbReference type="InterPro" id="IPR039672">
    <property type="entry name" value="MFS_2"/>
</dbReference>
<protein>
    <submittedName>
        <fullName evidence="9">Na+/melibiose symporter-like transporter</fullName>
    </submittedName>
</protein>
<feature type="transmembrane region" description="Helical" evidence="8">
    <location>
        <begin position="111"/>
        <end position="131"/>
    </location>
</feature>
<evidence type="ECO:0000313" key="10">
    <source>
        <dbReference type="Proteomes" id="UP001262410"/>
    </source>
</evidence>
<dbReference type="Gene3D" id="1.20.1250.20">
    <property type="entry name" value="MFS general substrate transporter like domains"/>
    <property type="match status" value="2"/>
</dbReference>
<feature type="transmembrane region" description="Helical" evidence="8">
    <location>
        <begin position="176"/>
        <end position="199"/>
    </location>
</feature>
<gene>
    <name evidence="9" type="ORF">E9232_000976</name>
</gene>
<accession>A0ABU1JLP9</accession>
<feature type="transmembrane region" description="Helical" evidence="8">
    <location>
        <begin position="398"/>
        <end position="419"/>
    </location>
</feature>
<evidence type="ECO:0000256" key="3">
    <source>
        <dbReference type="ARBA" id="ARBA00022448"/>
    </source>
</evidence>
<feature type="transmembrane region" description="Helical" evidence="8">
    <location>
        <begin position="314"/>
        <end position="334"/>
    </location>
</feature>
<keyword evidence="4" id="KW-1003">Cell membrane</keyword>
<name>A0ABU1JLP9_9PROT</name>
<feature type="transmembrane region" description="Helical" evidence="8">
    <location>
        <begin position="12"/>
        <end position="37"/>
    </location>
</feature>
<dbReference type="SUPFAM" id="SSF103473">
    <property type="entry name" value="MFS general substrate transporter"/>
    <property type="match status" value="1"/>
</dbReference>
<evidence type="ECO:0000256" key="2">
    <source>
        <dbReference type="ARBA" id="ARBA00009617"/>
    </source>
</evidence>
<evidence type="ECO:0000256" key="1">
    <source>
        <dbReference type="ARBA" id="ARBA00004651"/>
    </source>
</evidence>
<feature type="transmembrane region" description="Helical" evidence="8">
    <location>
        <begin position="355"/>
        <end position="378"/>
    </location>
</feature>
<keyword evidence="5 8" id="KW-0812">Transmembrane</keyword>
<evidence type="ECO:0000256" key="6">
    <source>
        <dbReference type="ARBA" id="ARBA00022989"/>
    </source>
</evidence>
<evidence type="ECO:0000256" key="4">
    <source>
        <dbReference type="ARBA" id="ARBA00022475"/>
    </source>
</evidence>
<feature type="transmembrane region" description="Helical" evidence="8">
    <location>
        <begin position="230"/>
        <end position="251"/>
    </location>
</feature>
<comment type="caution">
    <text evidence="9">The sequence shown here is derived from an EMBL/GenBank/DDBJ whole genome shotgun (WGS) entry which is preliminary data.</text>
</comment>
<feature type="transmembrane region" description="Helical" evidence="8">
    <location>
        <begin position="152"/>
        <end position="170"/>
    </location>
</feature>
<keyword evidence="3" id="KW-0813">Transport</keyword>
<evidence type="ECO:0000313" key="9">
    <source>
        <dbReference type="EMBL" id="MDR6288469.1"/>
    </source>
</evidence>
<reference evidence="9 10" key="1">
    <citation type="submission" date="2023-07" db="EMBL/GenBank/DDBJ databases">
        <title>Sorghum-associated microbial communities from plants grown in Nebraska, USA.</title>
        <authorList>
            <person name="Schachtman D."/>
        </authorList>
    </citation>
    <scope>NUCLEOTIDE SEQUENCE [LARGE SCALE GENOMIC DNA]</scope>
    <source>
        <strain evidence="9 10">584</strain>
    </source>
</reference>
<dbReference type="Pfam" id="PF13347">
    <property type="entry name" value="MFS_2"/>
    <property type="match status" value="1"/>
</dbReference>
<evidence type="ECO:0000256" key="7">
    <source>
        <dbReference type="ARBA" id="ARBA00023136"/>
    </source>
</evidence>
<dbReference type="InterPro" id="IPR018043">
    <property type="entry name" value="Na/Gal_symport_CS"/>
</dbReference>
<evidence type="ECO:0000256" key="8">
    <source>
        <dbReference type="SAM" id="Phobius"/>
    </source>
</evidence>
<dbReference type="RefSeq" id="WP_309792469.1">
    <property type="nucleotide sequence ID" value="NZ_JAVDPW010000002.1"/>
</dbReference>
<dbReference type="EMBL" id="JAVDPW010000002">
    <property type="protein sequence ID" value="MDR6288469.1"/>
    <property type="molecule type" value="Genomic_DNA"/>
</dbReference>
<feature type="transmembrane region" description="Helical" evidence="8">
    <location>
        <begin position="291"/>
        <end position="308"/>
    </location>
</feature>
<keyword evidence="6 8" id="KW-1133">Transmembrane helix</keyword>
<evidence type="ECO:0000256" key="5">
    <source>
        <dbReference type="ARBA" id="ARBA00022692"/>
    </source>
</evidence>
<keyword evidence="10" id="KW-1185">Reference proteome</keyword>
<dbReference type="PROSITE" id="PS00872">
    <property type="entry name" value="NA_GALACTOSIDE_SYMP"/>
    <property type="match status" value="1"/>
</dbReference>
<comment type="subcellular location">
    <subcellularLocation>
        <location evidence="1">Cell membrane</location>
        <topology evidence="1">Multi-pass membrane protein</topology>
    </subcellularLocation>
</comment>
<keyword evidence="7 8" id="KW-0472">Membrane</keyword>
<feature type="transmembrane region" description="Helical" evidence="8">
    <location>
        <begin position="263"/>
        <end position="282"/>
    </location>
</feature>
<dbReference type="InterPro" id="IPR036259">
    <property type="entry name" value="MFS_trans_sf"/>
</dbReference>
<proteinExistence type="inferred from homology"/>
<sequence length="444" mass="46741">MGDARPLRSWRLAAYASPALPLAALTLPVYILLPTFYARDLGIGLSAVGAILLLARLFDVVVDPAIGVLSDRLATRWGRRRPWVVAGLPLTMAAIWFLFVPGQGAGGAHLLAWSLALHLGWTLMILPMYALGAELSGDYHQRSRIAGFREGAVLLGTVVAIGLPALAGLGEQPAAALRLLALLLVVLLPLTVLLFVLAVREPPGTPAAGAPGLRRGLRLMAGNAPFRRLIAAYLLNGFANSLPATVFLLFVDSILQAPGSAGPLLLLYFGVGVCAIPLWLLIARHVDKHRVWCGAMLANCAVFLWVPLLGPGDLPVFTAIVVLSGLALGADLVLPPSMQADVVDVDRVESGQQRTGLFFALWSMATKLALAAAVGAAFPILEAGGYDAAAPDGTGDLALALLYGTVPVAFKLAAVALMWRYPLTRRHQAEIRDRIEAAAAGSPS</sequence>
<organism evidence="9 10">
    <name type="scientific">Inquilinus ginsengisoli</name>
    <dbReference type="NCBI Taxonomy" id="363840"/>
    <lineage>
        <taxon>Bacteria</taxon>
        <taxon>Pseudomonadati</taxon>
        <taxon>Pseudomonadota</taxon>
        <taxon>Alphaproteobacteria</taxon>
        <taxon>Rhodospirillales</taxon>
        <taxon>Rhodospirillaceae</taxon>
        <taxon>Inquilinus</taxon>
    </lineage>
</organism>
<dbReference type="PANTHER" id="PTHR11328">
    <property type="entry name" value="MAJOR FACILITATOR SUPERFAMILY DOMAIN-CONTAINING PROTEIN"/>
    <property type="match status" value="1"/>
</dbReference>
<comment type="similarity">
    <text evidence="2">Belongs to the sodium:galactoside symporter (TC 2.A.2) family.</text>
</comment>
<dbReference type="Proteomes" id="UP001262410">
    <property type="component" value="Unassembled WGS sequence"/>
</dbReference>
<dbReference type="PANTHER" id="PTHR11328:SF24">
    <property type="entry name" value="MAJOR FACILITATOR SUPERFAMILY (MFS) PROFILE DOMAIN-CONTAINING PROTEIN"/>
    <property type="match status" value="1"/>
</dbReference>
<feature type="transmembrane region" description="Helical" evidence="8">
    <location>
        <begin position="83"/>
        <end position="99"/>
    </location>
</feature>